<proteinExistence type="predicted"/>
<accession>A0ABY8RPL0</accession>
<protein>
    <submittedName>
        <fullName evidence="2">Uncharacterized protein</fullName>
    </submittedName>
</protein>
<dbReference type="RefSeq" id="WP_269699840.1">
    <property type="nucleotide sequence ID" value="NZ_CP080387.1"/>
</dbReference>
<evidence type="ECO:0000313" key="2">
    <source>
        <dbReference type="EMBL" id="WHO09555.1"/>
    </source>
</evidence>
<dbReference type="EMBL" id="CP080387">
    <property type="protein sequence ID" value="WHO09555.1"/>
    <property type="molecule type" value="Genomic_DNA"/>
</dbReference>
<name>A0ABY8RPL0_9HYPH</name>
<dbReference type="Proteomes" id="UP001225611">
    <property type="component" value="Chromosome 1"/>
</dbReference>
<reference evidence="2 3" key="1">
    <citation type="journal article" date="2023" name="Syst. Appl. Microbiol.">
        <title>Agrobacterium cucumeris sp. nov. isolated from crazy roots on cucumber (Cucumis sativus).</title>
        <authorList>
            <person name="Warabieda M."/>
            <person name="Kuzmanovic N."/>
            <person name="Trzcinski P."/>
            <person name="Pulawska J."/>
        </authorList>
    </citation>
    <scope>NUCLEOTIDE SEQUENCE [LARGE SCALE GENOMIC DNA]</scope>
    <source>
        <strain evidence="2 3">O132</strain>
    </source>
</reference>
<gene>
    <name evidence="2" type="ORF">KZ699_07210</name>
</gene>
<evidence type="ECO:0000313" key="3">
    <source>
        <dbReference type="Proteomes" id="UP001225611"/>
    </source>
</evidence>
<evidence type="ECO:0000256" key="1">
    <source>
        <dbReference type="SAM" id="MobiDB-lite"/>
    </source>
</evidence>
<feature type="region of interest" description="Disordered" evidence="1">
    <location>
        <begin position="1"/>
        <end position="38"/>
    </location>
</feature>
<sequence length="101" mass="11309">MKFFLTDGFHHHHIQSRDGSPPQRRMQNLSGFSEKSGASARTKSVTGFCGCDMQVAETKTARFPEETAPFSKPVNSGEVLMGCQKCTSMREKRQSLQVRAR</sequence>
<keyword evidence="3" id="KW-1185">Reference proteome</keyword>
<organism evidence="2 3">
    <name type="scientific">Agrobacterium cucumeris</name>
    <dbReference type="NCBI Taxonomy" id="2862866"/>
    <lineage>
        <taxon>Bacteria</taxon>
        <taxon>Pseudomonadati</taxon>
        <taxon>Pseudomonadota</taxon>
        <taxon>Alphaproteobacteria</taxon>
        <taxon>Hyphomicrobiales</taxon>
        <taxon>Rhizobiaceae</taxon>
        <taxon>Rhizobium/Agrobacterium group</taxon>
        <taxon>Agrobacterium</taxon>
    </lineage>
</organism>